<sequence>MIAPTPETAPSVPHRSPPSAVLVFILMLTPLFSIPGQSQQPEPAPLVGLQAHENSQKMPLRPVPGTPVLFAAYPTRVSDFTAFVSESGYQWDHKPHFPQTGDHPVVNITLQDAAAFCSWLTEKERASGTITEFQSYRLPTNREWDAAVGLASAQTQRSLTSAQEIDESRSFPWGLQWPPPAKAGNFNSYEINGTDDGHPYTSPVGAFDPSPQGLHDLAGNVWEWAWDREDPINSAALLRGGSWMYFRKECLTSNYRYLVSADLRAPSIGFRYIFEDKRETATFLANQQKSRAEEDKQQITMLNTAPDVSAEEVAKMRQSLEARRAQSDSSTPVELPDPASLKPATSTDAYTNKLGMKFHPFGAPGMLMGETEVRVQDYEAAQKATGKSWTRRPTFVIQPSHPVVNVTWQEANDFAEWLTATDRESNLIPANARYRLPTDAEWSVAVGLKDEAGTDPASKSGSNTVDYPWGTSQWPPPTFSANLDTGRMSGYADNFSYTSPVGSFSPNTFNLHDLAGNVAEWCSDPWPGAAGERVVRGSSWITSAQADALSSARQHFTEDTALPHIGFRLVLDLSQP</sequence>
<dbReference type="Proteomes" id="UP000306196">
    <property type="component" value="Unassembled WGS sequence"/>
</dbReference>
<dbReference type="InterPro" id="IPR005532">
    <property type="entry name" value="SUMF_dom"/>
</dbReference>
<dbReference type="RefSeq" id="WP_138087963.1">
    <property type="nucleotide sequence ID" value="NZ_VAUV01000016.1"/>
</dbReference>
<evidence type="ECO:0000259" key="2">
    <source>
        <dbReference type="Pfam" id="PF03781"/>
    </source>
</evidence>
<reference evidence="3 4" key="1">
    <citation type="submission" date="2019-05" db="EMBL/GenBank/DDBJ databases">
        <title>Verrucobacter flavum gen. nov., sp. nov. a new member of the family Verrucomicrobiaceae.</title>
        <authorList>
            <person name="Szuroczki S."/>
            <person name="Abbaszade G."/>
            <person name="Szabo A."/>
            <person name="Felfoldi T."/>
            <person name="Schumann P."/>
            <person name="Boka K."/>
            <person name="Keki Z."/>
            <person name="Toumi M."/>
            <person name="Toth E."/>
        </authorList>
    </citation>
    <scope>NUCLEOTIDE SEQUENCE [LARGE SCALE GENOMIC DNA]</scope>
    <source>
        <strain evidence="3 4">MG-N-17</strain>
    </source>
</reference>
<dbReference type="Pfam" id="PF03781">
    <property type="entry name" value="FGE-sulfatase"/>
    <property type="match status" value="2"/>
</dbReference>
<dbReference type="InterPro" id="IPR042095">
    <property type="entry name" value="SUMF_sf"/>
</dbReference>
<dbReference type="InterPro" id="IPR016187">
    <property type="entry name" value="CTDL_fold"/>
</dbReference>
<organism evidence="3 4">
    <name type="scientific">Phragmitibacter flavus</name>
    <dbReference type="NCBI Taxonomy" id="2576071"/>
    <lineage>
        <taxon>Bacteria</taxon>
        <taxon>Pseudomonadati</taxon>
        <taxon>Verrucomicrobiota</taxon>
        <taxon>Verrucomicrobiia</taxon>
        <taxon>Verrucomicrobiales</taxon>
        <taxon>Verrucomicrobiaceae</taxon>
        <taxon>Phragmitibacter</taxon>
    </lineage>
</organism>
<dbReference type="Gene3D" id="3.90.1580.10">
    <property type="entry name" value="paralog of FGE (formylglycine-generating enzyme)"/>
    <property type="match status" value="2"/>
</dbReference>
<dbReference type="PANTHER" id="PTHR23150:SF35">
    <property type="entry name" value="BLL6746 PROTEIN"/>
    <property type="match status" value="1"/>
</dbReference>
<proteinExistence type="predicted"/>
<dbReference type="EMBL" id="VAUV01000016">
    <property type="protein sequence ID" value="TLD69039.1"/>
    <property type="molecule type" value="Genomic_DNA"/>
</dbReference>
<dbReference type="SUPFAM" id="SSF56436">
    <property type="entry name" value="C-type lectin-like"/>
    <property type="match status" value="2"/>
</dbReference>
<dbReference type="PANTHER" id="PTHR23150">
    <property type="entry name" value="SULFATASE MODIFYING FACTOR 1, 2"/>
    <property type="match status" value="1"/>
</dbReference>
<evidence type="ECO:0000256" key="1">
    <source>
        <dbReference type="SAM" id="MobiDB-lite"/>
    </source>
</evidence>
<dbReference type="GO" id="GO:0120147">
    <property type="term" value="F:formylglycine-generating oxidase activity"/>
    <property type="evidence" value="ECO:0007669"/>
    <property type="project" value="TreeGrafter"/>
</dbReference>
<dbReference type="AlphaFoldDB" id="A0A5R8KBV7"/>
<gene>
    <name evidence="3" type="ORF">FEM03_19415</name>
</gene>
<evidence type="ECO:0000313" key="3">
    <source>
        <dbReference type="EMBL" id="TLD69039.1"/>
    </source>
</evidence>
<feature type="region of interest" description="Disordered" evidence="1">
    <location>
        <begin position="451"/>
        <end position="471"/>
    </location>
</feature>
<dbReference type="OrthoDB" id="175850at2"/>
<name>A0A5R8KBV7_9BACT</name>
<accession>A0A5R8KBV7</accession>
<feature type="domain" description="Sulfatase-modifying factor enzyme-like" evidence="2">
    <location>
        <begin position="368"/>
        <end position="570"/>
    </location>
</feature>
<dbReference type="InterPro" id="IPR051043">
    <property type="entry name" value="Sulfatase_Mod_Factor_Kinase"/>
</dbReference>
<evidence type="ECO:0000313" key="4">
    <source>
        <dbReference type="Proteomes" id="UP000306196"/>
    </source>
</evidence>
<protein>
    <submittedName>
        <fullName evidence="3">Formylglycine-generating enzyme family protein</fullName>
    </submittedName>
</protein>
<feature type="domain" description="Sulfatase-modifying factor enzyme-like" evidence="2">
    <location>
        <begin position="80"/>
        <end position="272"/>
    </location>
</feature>
<feature type="compositionally biased region" description="Polar residues" evidence="1">
    <location>
        <begin position="457"/>
        <end position="471"/>
    </location>
</feature>
<comment type="caution">
    <text evidence="3">The sequence shown here is derived from an EMBL/GenBank/DDBJ whole genome shotgun (WGS) entry which is preliminary data.</text>
</comment>
<keyword evidence="4" id="KW-1185">Reference proteome</keyword>
<feature type="region of interest" description="Disordered" evidence="1">
    <location>
        <begin position="319"/>
        <end position="346"/>
    </location>
</feature>